<evidence type="ECO:0000313" key="1">
    <source>
        <dbReference type="EMBL" id="CAK7922642.1"/>
    </source>
</evidence>
<proteinExistence type="predicted"/>
<gene>
    <name evidence="1" type="ORF">PM001_LOCUS7813</name>
</gene>
<protein>
    <submittedName>
        <fullName evidence="1">Uncharacterized protein</fullName>
    </submittedName>
</protein>
<dbReference type="Proteomes" id="UP001162060">
    <property type="component" value="Unassembled WGS sequence"/>
</dbReference>
<accession>A0AAV1TNG7</accession>
<organism evidence="1 2">
    <name type="scientific">Peronospora matthiolae</name>
    <dbReference type="NCBI Taxonomy" id="2874970"/>
    <lineage>
        <taxon>Eukaryota</taxon>
        <taxon>Sar</taxon>
        <taxon>Stramenopiles</taxon>
        <taxon>Oomycota</taxon>
        <taxon>Peronosporomycetes</taxon>
        <taxon>Peronosporales</taxon>
        <taxon>Peronosporaceae</taxon>
        <taxon>Peronospora</taxon>
    </lineage>
</organism>
<sequence>MRWMATNDYAAIPVASDSLAAPLASTLEYSFSAFVQSRPLASTTLAKMRLCPLVLLPPAAFADTIPHSAGVSDFMINTPAHVHVVEIHRDSGFINRLLRMDEPMDDEKRMSVEPFVKVFESLPEIAQGLKSTVGKEVTMEAESLHDVLAKPHETTDKVGGLGVYSDMVAKEDVHDTEEHFPETPEEEFYDVEEHFPETPEEKFHDTEEHVPETPEEEFYDVEEHFPETPEEKFHGTEEHVPDTPEEDFYDMDELFPETHEEEFHDTEEHIPGMRERDVHDTEEHISVTTKLDKMMPSGLTEGKNILYVIKAGIKAGFRGDMEARKAADRELDSMIDYWKTTHKTLDDVLPLPSGVKSAHFFFLYTHGNKAPEVGAQGSQIVRTKYDPVVDESAFAETWAWALKKFPAMSNQKKEEMEAAMKEQLKFLGRVRTEIEEFIAPIRKKAGSVMARIPEKLGRLITLIMKNQDRIVTLVAKRLTTVQNSFVYLRHGASDNVA</sequence>
<reference evidence="1" key="1">
    <citation type="submission" date="2024-01" db="EMBL/GenBank/DDBJ databases">
        <authorList>
            <person name="Webb A."/>
        </authorList>
    </citation>
    <scope>NUCLEOTIDE SEQUENCE</scope>
    <source>
        <strain evidence="1">Pm1</strain>
    </source>
</reference>
<name>A0AAV1TNG7_9STRA</name>
<dbReference type="EMBL" id="CAKLBY020000066">
    <property type="protein sequence ID" value="CAK7922642.1"/>
    <property type="molecule type" value="Genomic_DNA"/>
</dbReference>
<dbReference type="AlphaFoldDB" id="A0AAV1TNG7"/>
<comment type="caution">
    <text evidence="1">The sequence shown here is derived from an EMBL/GenBank/DDBJ whole genome shotgun (WGS) entry which is preliminary data.</text>
</comment>
<evidence type="ECO:0000313" key="2">
    <source>
        <dbReference type="Proteomes" id="UP001162060"/>
    </source>
</evidence>